<gene>
    <name evidence="5" type="ORF">CCO03_17105</name>
</gene>
<dbReference type="GO" id="GO:0003677">
    <property type="term" value="F:DNA binding"/>
    <property type="evidence" value="ECO:0007669"/>
    <property type="project" value="UniProtKB-KW"/>
</dbReference>
<dbReference type="InterPro" id="IPR039418">
    <property type="entry name" value="LexA-like"/>
</dbReference>
<dbReference type="SUPFAM" id="SSF51306">
    <property type="entry name" value="LexA/Signal peptidase"/>
    <property type="match status" value="1"/>
</dbReference>
<dbReference type="KEGG" id="cser:CCO03_17105"/>
<name>A0A1Y0ER74_9BURK</name>
<dbReference type="InterPro" id="IPR010982">
    <property type="entry name" value="Lambda_DNA-bd_dom_sf"/>
</dbReference>
<dbReference type="Gene3D" id="1.10.260.40">
    <property type="entry name" value="lambda repressor-like DNA-binding domains"/>
    <property type="match status" value="1"/>
</dbReference>
<dbReference type="CDD" id="cd06529">
    <property type="entry name" value="S24_LexA-like"/>
    <property type="match status" value="1"/>
</dbReference>
<dbReference type="Gene3D" id="2.10.109.10">
    <property type="entry name" value="Umud Fragment, subunit A"/>
    <property type="match status" value="1"/>
</dbReference>
<proteinExistence type="predicted"/>
<evidence type="ECO:0000313" key="6">
    <source>
        <dbReference type="Proteomes" id="UP000196138"/>
    </source>
</evidence>
<dbReference type="AlphaFoldDB" id="A0A1Y0ER74"/>
<evidence type="ECO:0000313" key="5">
    <source>
        <dbReference type="EMBL" id="ARU06164.1"/>
    </source>
</evidence>
<sequence length="223" mass="24663">MHPVTERIHQAVATLTGKSSVGPTDVSQFLGLANSQTAKNWESRGPSSEGLVAAAERGISMRWLRSGEGSMFSGPPQAIDLDNNPDYPAVRRVKFKLSAGASGYGIEYLDEEAQPIVFRKDWFSANGYRAEKLLAVRIANGSMEPGLYDGDIVVVNTEQDQPKDGAVFAANYEGEMVIKRLQRDAGEWWLCSDNPDQRRYPRKVCHEGVFLLGQIVYKQSSHI</sequence>
<keyword evidence="2" id="KW-0238">DNA-binding</keyword>
<reference evidence="5 6" key="1">
    <citation type="submission" date="2017-05" db="EMBL/GenBank/DDBJ databases">
        <authorList>
            <person name="Song R."/>
            <person name="Chenine A.L."/>
            <person name="Ruprecht R.M."/>
        </authorList>
    </citation>
    <scope>NUCLEOTIDE SEQUENCE [LARGE SCALE GENOMIC DNA]</scope>
    <source>
        <strain evidence="5 6">DSM 26136</strain>
    </source>
</reference>
<protein>
    <recommendedName>
        <fullName evidence="4">Peptidase S24/S26A/S26B/S26C domain-containing protein</fullName>
    </recommendedName>
</protein>
<dbReference type="Pfam" id="PF00717">
    <property type="entry name" value="Peptidase_S24"/>
    <property type="match status" value="1"/>
</dbReference>
<dbReference type="PANTHER" id="PTHR40661">
    <property type="match status" value="1"/>
</dbReference>
<keyword evidence="1" id="KW-0805">Transcription regulation</keyword>
<dbReference type="InterPro" id="IPR015927">
    <property type="entry name" value="Peptidase_S24_S26A/B/C"/>
</dbReference>
<dbReference type="EMBL" id="CP021455">
    <property type="protein sequence ID" value="ARU06164.1"/>
    <property type="molecule type" value="Genomic_DNA"/>
</dbReference>
<dbReference type="PANTHER" id="PTHR40661:SF1">
    <property type="entry name" value="HTH CRO_C1-TYPE DOMAIN-CONTAINING PROTEIN"/>
    <property type="match status" value="1"/>
</dbReference>
<dbReference type="InterPro" id="IPR036286">
    <property type="entry name" value="LexA/Signal_pep-like_sf"/>
</dbReference>
<keyword evidence="3" id="KW-0804">Transcription</keyword>
<accession>A0A1Y0ER74</accession>
<evidence type="ECO:0000256" key="1">
    <source>
        <dbReference type="ARBA" id="ARBA00023015"/>
    </source>
</evidence>
<evidence type="ECO:0000256" key="3">
    <source>
        <dbReference type="ARBA" id="ARBA00023163"/>
    </source>
</evidence>
<keyword evidence="6" id="KW-1185">Reference proteome</keyword>
<evidence type="ECO:0000259" key="4">
    <source>
        <dbReference type="Pfam" id="PF00717"/>
    </source>
</evidence>
<evidence type="ECO:0000256" key="2">
    <source>
        <dbReference type="ARBA" id="ARBA00023125"/>
    </source>
</evidence>
<dbReference type="Proteomes" id="UP000196138">
    <property type="component" value="Chromosome"/>
</dbReference>
<organism evidence="5 6">
    <name type="scientific">Comamonas serinivorans</name>
    <dbReference type="NCBI Taxonomy" id="1082851"/>
    <lineage>
        <taxon>Bacteria</taxon>
        <taxon>Pseudomonadati</taxon>
        <taxon>Pseudomonadota</taxon>
        <taxon>Betaproteobacteria</taxon>
        <taxon>Burkholderiales</taxon>
        <taxon>Comamonadaceae</taxon>
        <taxon>Comamonas</taxon>
    </lineage>
</organism>
<feature type="domain" description="Peptidase S24/S26A/S26B/S26C" evidence="4">
    <location>
        <begin position="97"/>
        <end position="199"/>
    </location>
</feature>